<evidence type="ECO:0000256" key="4">
    <source>
        <dbReference type="SAM" id="Phobius"/>
    </source>
</evidence>
<keyword evidence="6" id="KW-1185">Reference proteome</keyword>
<dbReference type="OrthoDB" id="1933717at2759"/>
<sequence length="470" mass="52507">MVSSHIIRPLENKVALITGSSRGIGRGIALQLGKAGAIVYLTGKTPSISQSKKELPSLEQTAKEIRDNGGCSHPIYCDHSKMDEVRSVFKRIEEEQGGRLDILVNNAYSGVTSLVKNAGKKFWECEPEFWDDINNVGLRNAYFCSTYAARLMVPRREGLIVNISSAGGLQYLFSVPYGVGKEAIDRMSVDMGIELKPFGVTCVSLWPSFVRTEMVQENEISFSKAAGMTIDSFKSSLETAESTDFVGKAVVALAADSKKIKKTGRVHITEDLASEYGFTDKNGVIPSSFRSVRSALQFLGWIFSIFDTFLFYKWKQFNFINFLLIVRNVCCLFCSCVWIVLLSYFAARDLNSGKRKIIKCQTGDEKPKKRHGDGDDYQTLAGLDGDLFLKANRKKSLPKKLQKAAEKAKKKKKKGLKDDTREEHISFTKSEIRKPGLSMLSREGVFQKQNQMSINQMSRDSRMSKGSAFV</sequence>
<accession>A0A8S9Z8H7</accession>
<dbReference type="Proteomes" id="UP000605970">
    <property type="component" value="Unassembled WGS sequence"/>
</dbReference>
<feature type="transmembrane region" description="Helical" evidence="4">
    <location>
        <begin position="324"/>
        <end position="347"/>
    </location>
</feature>
<dbReference type="Gene3D" id="3.40.50.720">
    <property type="entry name" value="NAD(P)-binding Rossmann-like Domain"/>
    <property type="match status" value="1"/>
</dbReference>
<evidence type="ECO:0008006" key="7">
    <source>
        <dbReference type="Google" id="ProtNLM"/>
    </source>
</evidence>
<dbReference type="AlphaFoldDB" id="A0A8S9Z8H7"/>
<proteinExistence type="inferred from homology"/>
<dbReference type="InterPro" id="IPR020904">
    <property type="entry name" value="Sc_DH/Rdtase_CS"/>
</dbReference>
<dbReference type="SUPFAM" id="SSF51735">
    <property type="entry name" value="NAD(P)-binding Rossmann-fold domains"/>
    <property type="match status" value="1"/>
</dbReference>
<reference evidence="5" key="1">
    <citation type="journal article" date="2020" name="Ecol. Evol.">
        <title>Genome structure and content of the rice root-knot nematode (Meloidogyne graminicola).</title>
        <authorList>
            <person name="Phan N.T."/>
            <person name="Danchin E.G.J."/>
            <person name="Klopp C."/>
            <person name="Perfus-Barbeoch L."/>
            <person name="Kozlowski D.K."/>
            <person name="Koutsovoulos G.D."/>
            <person name="Lopez-Roques C."/>
            <person name="Bouchez O."/>
            <person name="Zahm M."/>
            <person name="Besnard G."/>
            <person name="Bellafiore S."/>
        </authorList>
    </citation>
    <scope>NUCLEOTIDE SEQUENCE</scope>
    <source>
        <strain evidence="5">VN-18</strain>
    </source>
</reference>
<evidence type="ECO:0000256" key="3">
    <source>
        <dbReference type="SAM" id="MobiDB-lite"/>
    </source>
</evidence>
<keyword evidence="1" id="KW-0560">Oxidoreductase</keyword>
<evidence type="ECO:0000256" key="2">
    <source>
        <dbReference type="RuleBase" id="RU000363"/>
    </source>
</evidence>
<feature type="transmembrane region" description="Helical" evidence="4">
    <location>
        <begin position="295"/>
        <end position="312"/>
    </location>
</feature>
<keyword evidence="4" id="KW-0812">Transmembrane</keyword>
<name>A0A8S9Z8H7_9BILA</name>
<protein>
    <recommendedName>
        <fullName evidence="7">Dehydrogenase/reductase SDR family member 1</fullName>
    </recommendedName>
</protein>
<organism evidence="5 6">
    <name type="scientific">Meloidogyne graminicola</name>
    <dbReference type="NCBI Taxonomy" id="189291"/>
    <lineage>
        <taxon>Eukaryota</taxon>
        <taxon>Metazoa</taxon>
        <taxon>Ecdysozoa</taxon>
        <taxon>Nematoda</taxon>
        <taxon>Chromadorea</taxon>
        <taxon>Rhabditida</taxon>
        <taxon>Tylenchina</taxon>
        <taxon>Tylenchomorpha</taxon>
        <taxon>Tylenchoidea</taxon>
        <taxon>Meloidogynidae</taxon>
        <taxon>Meloidogyninae</taxon>
        <taxon>Meloidogyne</taxon>
    </lineage>
</organism>
<comment type="caution">
    <text evidence="5">The sequence shown here is derived from an EMBL/GenBank/DDBJ whole genome shotgun (WGS) entry which is preliminary data.</text>
</comment>
<dbReference type="PRINTS" id="PR00080">
    <property type="entry name" value="SDRFAMILY"/>
</dbReference>
<evidence type="ECO:0000313" key="5">
    <source>
        <dbReference type="EMBL" id="KAF7626026.1"/>
    </source>
</evidence>
<dbReference type="GO" id="GO:0016491">
    <property type="term" value="F:oxidoreductase activity"/>
    <property type="evidence" value="ECO:0007669"/>
    <property type="project" value="UniProtKB-KW"/>
</dbReference>
<comment type="similarity">
    <text evidence="2">Belongs to the short-chain dehydrogenases/reductases (SDR) family.</text>
</comment>
<dbReference type="InterPro" id="IPR002347">
    <property type="entry name" value="SDR_fam"/>
</dbReference>
<gene>
    <name evidence="5" type="ORF">Mgra_00009791</name>
</gene>
<dbReference type="PANTHER" id="PTHR44147">
    <property type="entry name" value="DEHYDROGENASE/REDUCTASE SDR FAMILY MEMBER 1"/>
    <property type="match status" value="1"/>
</dbReference>
<dbReference type="PRINTS" id="PR00081">
    <property type="entry name" value="GDHRDH"/>
</dbReference>
<keyword evidence="4" id="KW-0472">Membrane</keyword>
<dbReference type="InterPro" id="IPR036291">
    <property type="entry name" value="NAD(P)-bd_dom_sf"/>
</dbReference>
<feature type="region of interest" description="Disordered" evidence="3">
    <location>
        <begin position="450"/>
        <end position="470"/>
    </location>
</feature>
<evidence type="ECO:0000256" key="1">
    <source>
        <dbReference type="ARBA" id="ARBA00023002"/>
    </source>
</evidence>
<keyword evidence="4" id="KW-1133">Transmembrane helix</keyword>
<dbReference type="PANTHER" id="PTHR44147:SF2">
    <property type="entry name" value="DEHYDROGENASE_REDUCTASE SDR FAMILY MEMBER 1"/>
    <property type="match status" value="1"/>
</dbReference>
<dbReference type="Pfam" id="PF00106">
    <property type="entry name" value="adh_short"/>
    <property type="match status" value="1"/>
</dbReference>
<dbReference type="PROSITE" id="PS00061">
    <property type="entry name" value="ADH_SHORT"/>
    <property type="match status" value="1"/>
</dbReference>
<evidence type="ECO:0000313" key="6">
    <source>
        <dbReference type="Proteomes" id="UP000605970"/>
    </source>
</evidence>
<dbReference type="EMBL" id="JABEBT010000184">
    <property type="protein sequence ID" value="KAF7626026.1"/>
    <property type="molecule type" value="Genomic_DNA"/>
</dbReference>